<organism evidence="1 2">
    <name type="scientific">Dendrobium thyrsiflorum</name>
    <name type="common">Pinecone-like raceme dendrobium</name>
    <name type="synonym">Orchid</name>
    <dbReference type="NCBI Taxonomy" id="117978"/>
    <lineage>
        <taxon>Eukaryota</taxon>
        <taxon>Viridiplantae</taxon>
        <taxon>Streptophyta</taxon>
        <taxon>Embryophyta</taxon>
        <taxon>Tracheophyta</taxon>
        <taxon>Spermatophyta</taxon>
        <taxon>Magnoliopsida</taxon>
        <taxon>Liliopsida</taxon>
        <taxon>Asparagales</taxon>
        <taxon>Orchidaceae</taxon>
        <taxon>Epidendroideae</taxon>
        <taxon>Malaxideae</taxon>
        <taxon>Dendrobiinae</taxon>
        <taxon>Dendrobium</taxon>
    </lineage>
</organism>
<keyword evidence="2" id="KW-1185">Reference proteome</keyword>
<gene>
    <name evidence="1" type="ORF">M5K25_007303</name>
</gene>
<proteinExistence type="predicted"/>
<sequence>MDFRRTSTRRGTNACHRTSARRQTFIRRWTYALCWTAVGLLPDDKFPPNIGLTPVAGLLPVDGLSSYAGLMPVTELLPVDRLSSDEGLTPVAGLLPVGELWSDIYPTPDLRPSSDFQSPSLVDNRSSNICRLLRSLQLPSPTTALPDLLCEPTANLSWSWDLLQEKRHRSAHQISAKSLYFCIIINTASLFKNSFDTNNSTHFPPIIGQLYQTDQINNKASNEQRRFEIRDTYQLSLLPLSRNLNGLHLSLHLIRLCVLRQSESAEELTAAALDSMPAIAILLLLLLPLAAYLENSAFHDLDLNLLLLDAGEIGLEDMRLRRLLPIDACVGEGRNLVRVIGAWSGEGVVEDGGDALEWVPDVEGEGIEDVAPANDRHLF</sequence>
<comment type="caution">
    <text evidence="1">The sequence shown here is derived from an EMBL/GenBank/DDBJ whole genome shotgun (WGS) entry which is preliminary data.</text>
</comment>
<reference evidence="1 2" key="1">
    <citation type="journal article" date="2024" name="Plant Biotechnol. J.">
        <title>Dendrobium thyrsiflorum genome and its molecular insights into genes involved in important horticultural traits.</title>
        <authorList>
            <person name="Chen B."/>
            <person name="Wang J.Y."/>
            <person name="Zheng P.J."/>
            <person name="Li K.L."/>
            <person name="Liang Y.M."/>
            <person name="Chen X.F."/>
            <person name="Zhang C."/>
            <person name="Zhao X."/>
            <person name="He X."/>
            <person name="Zhang G.Q."/>
            <person name="Liu Z.J."/>
            <person name="Xu Q."/>
        </authorList>
    </citation>
    <scope>NUCLEOTIDE SEQUENCE [LARGE SCALE GENOMIC DNA]</scope>
    <source>
        <strain evidence="1">GZMU011</strain>
    </source>
</reference>
<evidence type="ECO:0000313" key="1">
    <source>
        <dbReference type="EMBL" id="KAL0923254.1"/>
    </source>
</evidence>
<name>A0ABD0VDU6_DENTH</name>
<dbReference type="AlphaFoldDB" id="A0ABD0VDU6"/>
<accession>A0ABD0VDU6</accession>
<dbReference type="EMBL" id="JANQDX010000006">
    <property type="protein sequence ID" value="KAL0923254.1"/>
    <property type="molecule type" value="Genomic_DNA"/>
</dbReference>
<dbReference type="Proteomes" id="UP001552299">
    <property type="component" value="Unassembled WGS sequence"/>
</dbReference>
<protein>
    <submittedName>
        <fullName evidence="1">Uncharacterized protein</fullName>
    </submittedName>
</protein>
<evidence type="ECO:0000313" key="2">
    <source>
        <dbReference type="Proteomes" id="UP001552299"/>
    </source>
</evidence>